<sequence length="99" mass="10986">MAIARTPTPPAPKPVVVDEKHIEALISKGGSSTLAKEAKPTTSPEEDAIKTILIRTYESQVQEIDQLLAGLPKRQRLSRNAFIVEAIEEKIKRDKAKRK</sequence>
<comment type="caution">
    <text evidence="1">The sequence shown here is derived from an EMBL/GenBank/DDBJ whole genome shotgun (WGS) entry which is preliminary data.</text>
</comment>
<dbReference type="EMBL" id="JAFMYW010000015">
    <property type="protein sequence ID" value="MBO0952886.1"/>
    <property type="molecule type" value="Genomic_DNA"/>
</dbReference>
<reference evidence="1 2" key="1">
    <citation type="submission" date="2021-03" db="EMBL/GenBank/DDBJ databases">
        <title>Fibrella sp. HMF5405 genome sequencing and assembly.</title>
        <authorList>
            <person name="Kang H."/>
            <person name="Kim H."/>
            <person name="Bae S."/>
            <person name="Joh K."/>
        </authorList>
    </citation>
    <scope>NUCLEOTIDE SEQUENCE [LARGE SCALE GENOMIC DNA]</scope>
    <source>
        <strain evidence="1 2">HMF5405</strain>
    </source>
</reference>
<organism evidence="1 2">
    <name type="scientific">Fibrella forsythiae</name>
    <dbReference type="NCBI Taxonomy" id="2817061"/>
    <lineage>
        <taxon>Bacteria</taxon>
        <taxon>Pseudomonadati</taxon>
        <taxon>Bacteroidota</taxon>
        <taxon>Cytophagia</taxon>
        <taxon>Cytophagales</taxon>
        <taxon>Spirosomataceae</taxon>
        <taxon>Fibrella</taxon>
    </lineage>
</organism>
<evidence type="ECO:0000313" key="2">
    <source>
        <dbReference type="Proteomes" id="UP000664628"/>
    </source>
</evidence>
<dbReference type="RefSeq" id="WP_207332839.1">
    <property type="nucleotide sequence ID" value="NZ_JAFMYW010000015.1"/>
</dbReference>
<name>A0ABS3JSA5_9BACT</name>
<keyword evidence="2" id="KW-1185">Reference proteome</keyword>
<evidence type="ECO:0000313" key="1">
    <source>
        <dbReference type="EMBL" id="MBO0952886.1"/>
    </source>
</evidence>
<dbReference type="Proteomes" id="UP000664628">
    <property type="component" value="Unassembled WGS sequence"/>
</dbReference>
<accession>A0ABS3JSA5</accession>
<gene>
    <name evidence="1" type="ORF">J2I46_30205</name>
</gene>
<protein>
    <submittedName>
        <fullName evidence="1">Uncharacterized protein</fullName>
    </submittedName>
</protein>
<proteinExistence type="predicted"/>